<gene>
    <name evidence="1" type="ordered locus">Desti_4495</name>
</gene>
<dbReference type="KEGG" id="dti:Desti_4495"/>
<evidence type="ECO:0000313" key="1">
    <source>
        <dbReference type="EMBL" id="AFM27126.1"/>
    </source>
</evidence>
<evidence type="ECO:0000313" key="2">
    <source>
        <dbReference type="Proteomes" id="UP000006055"/>
    </source>
</evidence>
<accession>I4CC35</accession>
<dbReference type="HOGENOM" id="CLU_2787118_0_0_7"/>
<dbReference type="EMBL" id="CP003360">
    <property type="protein sequence ID" value="AFM27126.1"/>
    <property type="molecule type" value="Genomic_DNA"/>
</dbReference>
<dbReference type="Proteomes" id="UP000006055">
    <property type="component" value="Chromosome"/>
</dbReference>
<name>I4CC35_DESTA</name>
<reference evidence="2" key="1">
    <citation type="submission" date="2012-06" db="EMBL/GenBank/DDBJ databases">
        <title>Complete sequence of chromosome of Desulfomonile tiedjei DSM 6799.</title>
        <authorList>
            <person name="Lucas S."/>
            <person name="Copeland A."/>
            <person name="Lapidus A."/>
            <person name="Glavina del Rio T."/>
            <person name="Dalin E."/>
            <person name="Tice H."/>
            <person name="Bruce D."/>
            <person name="Goodwin L."/>
            <person name="Pitluck S."/>
            <person name="Peters L."/>
            <person name="Ovchinnikova G."/>
            <person name="Zeytun A."/>
            <person name="Lu M."/>
            <person name="Kyrpides N."/>
            <person name="Mavromatis K."/>
            <person name="Ivanova N."/>
            <person name="Brettin T."/>
            <person name="Detter J.C."/>
            <person name="Han C."/>
            <person name="Larimer F."/>
            <person name="Land M."/>
            <person name="Hauser L."/>
            <person name="Markowitz V."/>
            <person name="Cheng J.-F."/>
            <person name="Hugenholtz P."/>
            <person name="Woyke T."/>
            <person name="Wu D."/>
            <person name="Spring S."/>
            <person name="Schroeder M."/>
            <person name="Brambilla E."/>
            <person name="Klenk H.-P."/>
            <person name="Eisen J.A."/>
        </authorList>
    </citation>
    <scope>NUCLEOTIDE SEQUENCE [LARGE SCALE GENOMIC DNA]</scope>
    <source>
        <strain evidence="2">ATCC 49306 / DSM 6799 / DCB-1</strain>
    </source>
</reference>
<dbReference type="AlphaFoldDB" id="I4CC35"/>
<sequence length="68" mass="7994">MIREKILSTPSCYPTSFFVMDIFHALEHMRKAALFFHDEDSPEESVTLALWSFSNYKKHLNNEQSAKK</sequence>
<protein>
    <submittedName>
        <fullName evidence="1">Uncharacterized protein</fullName>
    </submittedName>
</protein>
<organism evidence="1 2">
    <name type="scientific">Desulfomonile tiedjei (strain ATCC 49306 / DSM 6799 / DCB-1)</name>
    <dbReference type="NCBI Taxonomy" id="706587"/>
    <lineage>
        <taxon>Bacteria</taxon>
        <taxon>Pseudomonadati</taxon>
        <taxon>Thermodesulfobacteriota</taxon>
        <taxon>Desulfomonilia</taxon>
        <taxon>Desulfomonilales</taxon>
        <taxon>Desulfomonilaceae</taxon>
        <taxon>Desulfomonile</taxon>
    </lineage>
</organism>
<dbReference type="RefSeq" id="WP_014812240.1">
    <property type="nucleotide sequence ID" value="NC_018025.1"/>
</dbReference>
<keyword evidence="2" id="KW-1185">Reference proteome</keyword>
<proteinExistence type="predicted"/>